<dbReference type="STRING" id="1249933.SAMN04489797_1194"/>
<reference evidence="1 2" key="1">
    <citation type="submission" date="2016-10" db="EMBL/GenBank/DDBJ databases">
        <authorList>
            <person name="Varghese N."/>
            <person name="Submissions S."/>
        </authorList>
    </citation>
    <scope>NUCLEOTIDE SEQUENCE [LARGE SCALE GENOMIC DNA]</scope>
    <source>
        <strain evidence="1 2">RHA_55</strain>
    </source>
</reference>
<name>A0A1H1QPC7_9FLAO</name>
<accession>A0A1H1QPC7</accession>
<evidence type="ECO:0000313" key="1">
    <source>
        <dbReference type="EMBL" id="SDS25193.1"/>
    </source>
</evidence>
<dbReference type="AlphaFoldDB" id="A0A1H1QPC7"/>
<sequence>MNRIVCLLILLFATSCNYFEKKKVYPEDLLEEELQTFNWNEVDTYPTFKDCEHMTSKETDKLCFQNTLISSVNQYLSAQNFVVSNDVNDTITLKIKIDKSGLLKVTSIQIRPETIQEIPKIDSLLRQSLKGVPKIYPAIKRNQQVTTAFELPVVVRIK</sequence>
<evidence type="ECO:0000313" key="2">
    <source>
        <dbReference type="Proteomes" id="UP000198963"/>
    </source>
</evidence>
<protein>
    <recommendedName>
        <fullName evidence="3">TonB protein C-terminal</fullName>
    </recommendedName>
</protein>
<dbReference type="PROSITE" id="PS51257">
    <property type="entry name" value="PROKAR_LIPOPROTEIN"/>
    <property type="match status" value="1"/>
</dbReference>
<proteinExistence type="predicted"/>
<evidence type="ECO:0008006" key="3">
    <source>
        <dbReference type="Google" id="ProtNLM"/>
    </source>
</evidence>
<dbReference type="Proteomes" id="UP000198963">
    <property type="component" value="Chromosome I"/>
</dbReference>
<gene>
    <name evidence="1" type="ORF">SAMN04489797_1194</name>
</gene>
<dbReference type="RefSeq" id="WP_092445209.1">
    <property type="nucleotide sequence ID" value="NZ_LT629774.1"/>
</dbReference>
<keyword evidence="2" id="KW-1185">Reference proteome</keyword>
<organism evidence="1 2">
    <name type="scientific">Winogradskyella sediminis</name>
    <dbReference type="NCBI Taxonomy" id="1382466"/>
    <lineage>
        <taxon>Bacteria</taxon>
        <taxon>Pseudomonadati</taxon>
        <taxon>Bacteroidota</taxon>
        <taxon>Flavobacteriia</taxon>
        <taxon>Flavobacteriales</taxon>
        <taxon>Flavobacteriaceae</taxon>
        <taxon>Winogradskyella</taxon>
    </lineage>
</organism>
<dbReference type="EMBL" id="LT629774">
    <property type="protein sequence ID" value="SDS25193.1"/>
    <property type="molecule type" value="Genomic_DNA"/>
</dbReference>